<feature type="signal peptide" evidence="1">
    <location>
        <begin position="1"/>
        <end position="22"/>
    </location>
</feature>
<dbReference type="AlphaFoldDB" id="A0A0C9RW37"/>
<reference evidence="2" key="1">
    <citation type="journal article" date="2015" name="PLoS ONE">
        <title>An Insight into the Sialome of the Lone Star Tick, Amblyomma americanum, with a Glimpse on Its Time Dependent Gene Expression.</title>
        <authorList>
            <person name="Karim S."/>
            <person name="Ribeiro J.M."/>
        </authorList>
    </citation>
    <scope>NUCLEOTIDE SEQUENCE</scope>
    <source>
        <tissue evidence="2">Salivary gland</tissue>
    </source>
</reference>
<name>A0A0C9RW37_AMBAM</name>
<protein>
    <submittedName>
        <fullName evidence="2">Putative lipocalin-2 5</fullName>
    </submittedName>
</protein>
<accession>A0A0C9RW37</accession>
<feature type="chain" id="PRO_5002212514" evidence="1">
    <location>
        <begin position="23"/>
        <end position="109"/>
    </location>
</feature>
<dbReference type="EMBL" id="GBZX01000959">
    <property type="protein sequence ID" value="JAG91781.1"/>
    <property type="molecule type" value="mRNA"/>
</dbReference>
<proteinExistence type="evidence at transcript level"/>
<evidence type="ECO:0000313" key="2">
    <source>
        <dbReference type="EMBL" id="JAG91781.1"/>
    </source>
</evidence>
<feature type="non-terminal residue" evidence="2">
    <location>
        <position position="109"/>
    </location>
</feature>
<keyword evidence="1" id="KW-0732">Signal</keyword>
<evidence type="ECO:0000256" key="1">
    <source>
        <dbReference type="SAM" id="SignalP"/>
    </source>
</evidence>
<organism evidence="2">
    <name type="scientific">Amblyomma americanum</name>
    <name type="common">Lone star tick</name>
    <dbReference type="NCBI Taxonomy" id="6943"/>
    <lineage>
        <taxon>Eukaryota</taxon>
        <taxon>Metazoa</taxon>
        <taxon>Ecdysozoa</taxon>
        <taxon>Arthropoda</taxon>
        <taxon>Chelicerata</taxon>
        <taxon>Arachnida</taxon>
        <taxon>Acari</taxon>
        <taxon>Parasitiformes</taxon>
        <taxon>Ixodida</taxon>
        <taxon>Ixodoidea</taxon>
        <taxon>Ixodidae</taxon>
        <taxon>Amblyomminae</taxon>
        <taxon>Amblyomma</taxon>
    </lineage>
</organism>
<sequence>MGFFICTTLAFTCALLVPQAQAEGVGRMAMDGNYYEFQDIARAFNFTTFLWLYGSNYKIPKPSNIKCISVKISEVSEHGMNFSSEFIQNNASRTLNYSGIFYNSWNVTN</sequence>